<protein>
    <submittedName>
        <fullName evidence="1">Uncharacterized protein</fullName>
    </submittedName>
</protein>
<sequence length="129" mass="14590">MAFEIVKAPTAFALDPSSKATARIKDERHLAWIRTLPSVISGEIGRCEACHIRYGDPMYRKKRTGKGQKPDDCWTVPMTPEEHREQHSMNEKAFWDAQGIDPLRIAHALYAVTGETDAAIKIIVNARMR</sequence>
<dbReference type="eggNOG" id="ENOG50340ZN">
    <property type="taxonomic scope" value="Bacteria"/>
</dbReference>
<dbReference type="STRING" id="721133.SAMN05216176_102630"/>
<dbReference type="EMBL" id="AMSI01000014">
    <property type="protein sequence ID" value="EKF40872.1"/>
    <property type="molecule type" value="Genomic_DNA"/>
</dbReference>
<dbReference type="RefSeq" id="WP_009451865.1">
    <property type="nucleotide sequence ID" value="NZ_AMSI01000014.1"/>
</dbReference>
<organism evidence="1 2">
    <name type="scientific">Nitratireductor indicus C115</name>
    <dbReference type="NCBI Taxonomy" id="1231190"/>
    <lineage>
        <taxon>Bacteria</taxon>
        <taxon>Pseudomonadati</taxon>
        <taxon>Pseudomonadota</taxon>
        <taxon>Alphaproteobacteria</taxon>
        <taxon>Hyphomicrobiales</taxon>
        <taxon>Phyllobacteriaceae</taxon>
        <taxon>Nitratireductor</taxon>
    </lineage>
</organism>
<evidence type="ECO:0000313" key="1">
    <source>
        <dbReference type="EMBL" id="EKF40872.1"/>
    </source>
</evidence>
<keyword evidence="2" id="KW-1185">Reference proteome</keyword>
<evidence type="ECO:0000313" key="2">
    <source>
        <dbReference type="Proteomes" id="UP000007374"/>
    </source>
</evidence>
<dbReference type="Proteomes" id="UP000007374">
    <property type="component" value="Unassembled WGS sequence"/>
</dbReference>
<dbReference type="AlphaFoldDB" id="K2PI83"/>
<reference evidence="1 2" key="1">
    <citation type="journal article" date="2012" name="J. Bacteriol.">
        <title>Genome Sequence of Nitratireductor indicus Type Strain C115.</title>
        <authorList>
            <person name="Lai Q."/>
            <person name="Li G."/>
            <person name="Yu Z."/>
            <person name="Shao Z."/>
        </authorList>
    </citation>
    <scope>NUCLEOTIDE SEQUENCE [LARGE SCALE GENOMIC DNA]</scope>
    <source>
        <strain evidence="1 2">C115</strain>
    </source>
</reference>
<proteinExistence type="predicted"/>
<comment type="caution">
    <text evidence="1">The sequence shown here is derived from an EMBL/GenBank/DDBJ whole genome shotgun (WGS) entry which is preliminary data.</text>
</comment>
<dbReference type="PATRIC" id="fig|1231190.3.peg.3782"/>
<name>K2PI83_9HYPH</name>
<gene>
    <name evidence="1" type="ORF">NA8A_18312</name>
</gene>
<accession>K2PI83</accession>